<dbReference type="EMBL" id="KE344807">
    <property type="protein sequence ID" value="EXB80403.1"/>
    <property type="molecule type" value="Genomic_DNA"/>
</dbReference>
<dbReference type="Proteomes" id="UP000030645">
    <property type="component" value="Unassembled WGS sequence"/>
</dbReference>
<proteinExistence type="predicted"/>
<gene>
    <name evidence="1" type="ORF">L484_010973</name>
</gene>
<reference evidence="2" key="1">
    <citation type="submission" date="2013-01" db="EMBL/GenBank/DDBJ databases">
        <title>Draft Genome Sequence of a Mulberry Tree, Morus notabilis C.K. Schneid.</title>
        <authorList>
            <person name="He N."/>
            <person name="Zhao S."/>
        </authorList>
    </citation>
    <scope>NUCLEOTIDE SEQUENCE</scope>
</reference>
<evidence type="ECO:0000313" key="1">
    <source>
        <dbReference type="EMBL" id="EXB80403.1"/>
    </source>
</evidence>
<sequence>MASFCRSALMAGTRLSMAARRKVPTPNSQYLISSPFSSDAGTNPQASRTVSAFGKVESLKPLHRLNTPAPIKSKGLLVQTSPQICVAI</sequence>
<organism evidence="1 2">
    <name type="scientific">Morus notabilis</name>
    <dbReference type="NCBI Taxonomy" id="981085"/>
    <lineage>
        <taxon>Eukaryota</taxon>
        <taxon>Viridiplantae</taxon>
        <taxon>Streptophyta</taxon>
        <taxon>Embryophyta</taxon>
        <taxon>Tracheophyta</taxon>
        <taxon>Spermatophyta</taxon>
        <taxon>Magnoliopsida</taxon>
        <taxon>eudicotyledons</taxon>
        <taxon>Gunneridae</taxon>
        <taxon>Pentapetalae</taxon>
        <taxon>rosids</taxon>
        <taxon>fabids</taxon>
        <taxon>Rosales</taxon>
        <taxon>Moraceae</taxon>
        <taxon>Moreae</taxon>
        <taxon>Morus</taxon>
    </lineage>
</organism>
<evidence type="ECO:0000313" key="2">
    <source>
        <dbReference type="Proteomes" id="UP000030645"/>
    </source>
</evidence>
<accession>W9RLD3</accession>
<name>W9RLD3_9ROSA</name>
<protein>
    <submittedName>
        <fullName evidence="1">Uncharacterized protein</fullName>
    </submittedName>
</protein>
<keyword evidence="2" id="KW-1185">Reference proteome</keyword>
<dbReference type="AlphaFoldDB" id="W9RLD3"/>